<sequence length="84" mass="9302">MLRVEFVVVALIVATVFATSLRRSDSEIFWPTGFPPQNVYGLCGRGCPEGLVCRSVSNEPQWNGCSVTSACDIYRLRCVPVDNF</sequence>
<dbReference type="EMBL" id="CAJGYM010000066">
    <property type="protein sequence ID" value="CAD6196063.1"/>
    <property type="molecule type" value="Genomic_DNA"/>
</dbReference>
<evidence type="ECO:0000313" key="3">
    <source>
        <dbReference type="Proteomes" id="UP000835052"/>
    </source>
</evidence>
<accession>A0A8S1HSM6</accession>
<proteinExistence type="predicted"/>
<gene>
    <name evidence="2" type="ORF">CAUJ_LOCUS11979</name>
</gene>
<keyword evidence="3" id="KW-1185">Reference proteome</keyword>
<dbReference type="AlphaFoldDB" id="A0A8S1HSM6"/>
<evidence type="ECO:0008006" key="4">
    <source>
        <dbReference type="Google" id="ProtNLM"/>
    </source>
</evidence>
<name>A0A8S1HSM6_9PELO</name>
<protein>
    <recommendedName>
        <fullName evidence="4">Secreted protein</fullName>
    </recommendedName>
</protein>
<organism evidence="2 3">
    <name type="scientific">Caenorhabditis auriculariae</name>
    <dbReference type="NCBI Taxonomy" id="2777116"/>
    <lineage>
        <taxon>Eukaryota</taxon>
        <taxon>Metazoa</taxon>
        <taxon>Ecdysozoa</taxon>
        <taxon>Nematoda</taxon>
        <taxon>Chromadorea</taxon>
        <taxon>Rhabditida</taxon>
        <taxon>Rhabditina</taxon>
        <taxon>Rhabditomorpha</taxon>
        <taxon>Rhabditoidea</taxon>
        <taxon>Rhabditidae</taxon>
        <taxon>Peloderinae</taxon>
        <taxon>Caenorhabditis</taxon>
    </lineage>
</organism>
<dbReference type="Proteomes" id="UP000835052">
    <property type="component" value="Unassembled WGS sequence"/>
</dbReference>
<evidence type="ECO:0000256" key="1">
    <source>
        <dbReference type="SAM" id="SignalP"/>
    </source>
</evidence>
<comment type="caution">
    <text evidence="2">The sequence shown here is derived from an EMBL/GenBank/DDBJ whole genome shotgun (WGS) entry which is preliminary data.</text>
</comment>
<evidence type="ECO:0000313" key="2">
    <source>
        <dbReference type="EMBL" id="CAD6196063.1"/>
    </source>
</evidence>
<keyword evidence="1" id="KW-0732">Signal</keyword>
<feature type="chain" id="PRO_5035873783" description="Secreted protein" evidence="1">
    <location>
        <begin position="19"/>
        <end position="84"/>
    </location>
</feature>
<feature type="signal peptide" evidence="1">
    <location>
        <begin position="1"/>
        <end position="18"/>
    </location>
</feature>
<reference evidence="2" key="1">
    <citation type="submission" date="2020-10" db="EMBL/GenBank/DDBJ databases">
        <authorList>
            <person name="Kikuchi T."/>
        </authorList>
    </citation>
    <scope>NUCLEOTIDE SEQUENCE</scope>
    <source>
        <strain evidence="2">NKZ352</strain>
    </source>
</reference>